<reference evidence="1" key="1">
    <citation type="submission" date="2020-04" db="EMBL/GenBank/DDBJ databases">
        <authorList>
            <person name="Chiriac C."/>
            <person name="Salcher M."/>
            <person name="Ghai R."/>
            <person name="Kavagutti S V."/>
        </authorList>
    </citation>
    <scope>NUCLEOTIDE SEQUENCE</scope>
</reference>
<accession>A0A6J5LJX7</accession>
<proteinExistence type="predicted"/>
<protein>
    <submittedName>
        <fullName evidence="1">Uncharacterized protein</fullName>
    </submittedName>
</protein>
<organism evidence="1">
    <name type="scientific">uncultured Caudovirales phage</name>
    <dbReference type="NCBI Taxonomy" id="2100421"/>
    <lineage>
        <taxon>Viruses</taxon>
        <taxon>Duplodnaviria</taxon>
        <taxon>Heunggongvirae</taxon>
        <taxon>Uroviricota</taxon>
        <taxon>Caudoviricetes</taxon>
        <taxon>Peduoviridae</taxon>
        <taxon>Maltschvirus</taxon>
        <taxon>Maltschvirus maltsch</taxon>
    </lineage>
</organism>
<dbReference type="EMBL" id="LR796284">
    <property type="protein sequence ID" value="CAB4134501.1"/>
    <property type="molecule type" value="Genomic_DNA"/>
</dbReference>
<evidence type="ECO:0000313" key="1">
    <source>
        <dbReference type="EMBL" id="CAB4134501.1"/>
    </source>
</evidence>
<name>A0A6J5LJX7_9CAUD</name>
<sequence>MKGPRPFQLAGNTVGDVLGGIIRRIPVLPAERHPLTIGDANQCHEFADLAAELGFVLAHDGNREDTPVVARAHQSNRDAHVGERMKRDTRVVSDHRLSQIALMLRELGLERHFEPFG</sequence>
<gene>
    <name evidence="1" type="ORF">UFOVP273_120</name>
</gene>